<comment type="catalytic activity">
    <reaction evidence="9">
        <text>cytidine(34) in elongator tRNA(Met) + acetyl-CoA + ATP + H2O = N(4)-acetylcytidine(34) in elongator tRNA(Met) + ADP + phosphate + CoA + H(+)</text>
        <dbReference type="Rhea" id="RHEA:43788"/>
        <dbReference type="Rhea" id="RHEA-COMP:10693"/>
        <dbReference type="Rhea" id="RHEA-COMP:10694"/>
        <dbReference type="ChEBI" id="CHEBI:15377"/>
        <dbReference type="ChEBI" id="CHEBI:15378"/>
        <dbReference type="ChEBI" id="CHEBI:30616"/>
        <dbReference type="ChEBI" id="CHEBI:43474"/>
        <dbReference type="ChEBI" id="CHEBI:57287"/>
        <dbReference type="ChEBI" id="CHEBI:57288"/>
        <dbReference type="ChEBI" id="CHEBI:74900"/>
        <dbReference type="ChEBI" id="CHEBI:82748"/>
        <dbReference type="ChEBI" id="CHEBI:456216"/>
        <dbReference type="EC" id="2.3.1.193"/>
    </reaction>
</comment>
<evidence type="ECO:0000256" key="4">
    <source>
        <dbReference type="ARBA" id="ARBA00022694"/>
    </source>
</evidence>
<dbReference type="EMBL" id="RKIK01000057">
    <property type="protein sequence ID" value="ROV58931.1"/>
    <property type="molecule type" value="Genomic_DNA"/>
</dbReference>
<evidence type="ECO:0000256" key="6">
    <source>
        <dbReference type="ARBA" id="ARBA00022840"/>
    </source>
</evidence>
<dbReference type="GO" id="GO:0005737">
    <property type="term" value="C:cytoplasm"/>
    <property type="evidence" value="ECO:0007669"/>
    <property type="project" value="UniProtKB-SubCell"/>
</dbReference>
<dbReference type="CDD" id="cd04301">
    <property type="entry name" value="NAT_SF"/>
    <property type="match status" value="1"/>
</dbReference>
<dbReference type="GO" id="GO:1904812">
    <property type="term" value="P:rRNA acetylation involved in maturation of SSU-rRNA"/>
    <property type="evidence" value="ECO:0007669"/>
    <property type="project" value="TreeGrafter"/>
</dbReference>
<dbReference type="Pfam" id="PF05127">
    <property type="entry name" value="NAT10_TcmA_helicase"/>
    <property type="match status" value="1"/>
</dbReference>
<comment type="similarity">
    <text evidence="9">Belongs to the TmcA family.</text>
</comment>
<dbReference type="Gene3D" id="1.20.120.890">
    <property type="entry name" value="tRNA(Met) cytidine acetyltransferase, tail domain"/>
    <property type="match status" value="1"/>
</dbReference>
<dbReference type="GO" id="GO:0002101">
    <property type="term" value="P:tRNA wobble cytosine modification"/>
    <property type="evidence" value="ECO:0007669"/>
    <property type="project" value="UniProtKB-UniRule"/>
</dbReference>
<gene>
    <name evidence="9" type="primary">tmcA</name>
    <name evidence="13" type="ORF">EGH82_16015</name>
</gene>
<dbReference type="Proteomes" id="UP000278792">
    <property type="component" value="Unassembled WGS sequence"/>
</dbReference>
<dbReference type="Gene3D" id="3.40.50.300">
    <property type="entry name" value="P-loop containing nucleotide triphosphate hydrolases"/>
    <property type="match status" value="1"/>
</dbReference>
<dbReference type="AlphaFoldDB" id="A0A3N3DWN2"/>
<comment type="function">
    <text evidence="9">Catalyzes the formation of N(4)-acetylcytidine (ac(4)C) at the wobble position of tRNA(Met), by using acetyl-CoA as an acetyl donor and ATP (or GTP).</text>
</comment>
<comment type="caution">
    <text evidence="9">Lacks conserved residue(s) required for the propagation of feature annotation.</text>
</comment>
<feature type="binding site" evidence="9">
    <location>
        <begin position="473"/>
        <end position="475"/>
    </location>
    <ligand>
        <name>acetyl-CoA</name>
        <dbReference type="ChEBI" id="CHEBI:57288"/>
    </ligand>
</feature>
<dbReference type="Pfam" id="PF13718">
    <property type="entry name" value="GNAT_acetyltr_2"/>
    <property type="match status" value="2"/>
</dbReference>
<dbReference type="RefSeq" id="WP_123782859.1">
    <property type="nucleotide sequence ID" value="NZ_RKIK01000057.1"/>
</dbReference>
<feature type="binding site" evidence="9">
    <location>
        <position position="326"/>
    </location>
    <ligand>
        <name>ATP</name>
        <dbReference type="ChEBI" id="CHEBI:30616"/>
    </ligand>
</feature>
<dbReference type="InterPro" id="IPR027417">
    <property type="entry name" value="P-loop_NTPase"/>
</dbReference>
<feature type="domain" description="N-acetyltransferase" evidence="12">
    <location>
        <begin position="382"/>
        <end position="497"/>
    </location>
</feature>
<dbReference type="GO" id="GO:0000049">
    <property type="term" value="F:tRNA binding"/>
    <property type="evidence" value="ECO:0007669"/>
    <property type="project" value="UniProtKB-UniRule"/>
</dbReference>
<evidence type="ECO:0000256" key="2">
    <source>
        <dbReference type="ARBA" id="ARBA00022555"/>
    </source>
</evidence>
<feature type="binding site" evidence="9">
    <location>
        <position position="158"/>
    </location>
    <ligand>
        <name>ATP</name>
        <dbReference type="ChEBI" id="CHEBI:30616"/>
    </ligand>
</feature>
<dbReference type="InterPro" id="IPR007807">
    <property type="entry name" value="TcmA/NAT10_helicase"/>
</dbReference>
<dbReference type="EC" id="2.3.1.193" evidence="9"/>
<evidence type="ECO:0000259" key="12">
    <source>
        <dbReference type="Pfam" id="PF13718"/>
    </source>
</evidence>
<keyword evidence="7 9" id="KW-0694">RNA-binding</keyword>
<proteinExistence type="inferred from homology"/>
<keyword evidence="4 9" id="KW-0819">tRNA processing</keyword>
<evidence type="ECO:0000313" key="13">
    <source>
        <dbReference type="EMBL" id="ROV58931.1"/>
    </source>
</evidence>
<dbReference type="Pfam" id="PF08351">
    <property type="entry name" value="TmcA_N"/>
    <property type="match status" value="1"/>
</dbReference>
<organism evidence="13 14">
    <name type="scientific">Vibrio ponticus</name>
    <dbReference type="NCBI Taxonomy" id="265668"/>
    <lineage>
        <taxon>Bacteria</taxon>
        <taxon>Pseudomonadati</taxon>
        <taxon>Pseudomonadota</taxon>
        <taxon>Gammaproteobacteria</taxon>
        <taxon>Vibrionales</taxon>
        <taxon>Vibrionaceae</taxon>
        <taxon>Vibrio</taxon>
    </lineage>
</organism>
<keyword evidence="1 9" id="KW-0963">Cytoplasm</keyword>
<dbReference type="Gene3D" id="3.40.630.30">
    <property type="match status" value="1"/>
</dbReference>
<feature type="binding site" evidence="9">
    <location>
        <position position="510"/>
    </location>
    <ligand>
        <name>acetyl-CoA</name>
        <dbReference type="ChEBI" id="CHEBI:57288"/>
    </ligand>
</feature>
<evidence type="ECO:0000259" key="10">
    <source>
        <dbReference type="Pfam" id="PF05127"/>
    </source>
</evidence>
<feature type="domain" description="TmcA/NAT10 N-terminal" evidence="11">
    <location>
        <begin position="7"/>
        <end position="111"/>
    </location>
</feature>
<evidence type="ECO:0000259" key="11">
    <source>
        <dbReference type="Pfam" id="PF08351"/>
    </source>
</evidence>
<dbReference type="GO" id="GO:0051391">
    <property type="term" value="P:tRNA acetylation"/>
    <property type="evidence" value="ECO:0007669"/>
    <property type="project" value="UniProtKB-UniRule"/>
</dbReference>
<keyword evidence="6 9" id="KW-0067">ATP-binding</keyword>
<dbReference type="PANTHER" id="PTHR10925">
    <property type="entry name" value="N-ACETYLTRANSFERASE 10"/>
    <property type="match status" value="1"/>
</dbReference>
<feature type="domain" description="N-acetyltransferase" evidence="12">
    <location>
        <begin position="498"/>
        <end position="542"/>
    </location>
</feature>
<feature type="domain" description="TcmA/NAT10 helicase" evidence="10">
    <location>
        <begin position="178"/>
        <end position="344"/>
    </location>
</feature>
<evidence type="ECO:0000256" key="8">
    <source>
        <dbReference type="ARBA" id="ARBA00023315"/>
    </source>
</evidence>
<dbReference type="GO" id="GO:1990883">
    <property type="term" value="F:18S rRNA cytidine N-acetyltransferase activity"/>
    <property type="evidence" value="ECO:0007669"/>
    <property type="project" value="TreeGrafter"/>
</dbReference>
<comment type="caution">
    <text evidence="13">The sequence shown here is derived from an EMBL/GenBank/DDBJ whole genome shotgun (WGS) entry which is preliminary data.</text>
</comment>
<evidence type="ECO:0000256" key="9">
    <source>
        <dbReference type="HAMAP-Rule" id="MF_01886"/>
    </source>
</evidence>
<dbReference type="InterPro" id="IPR013562">
    <property type="entry name" value="TmcA/NAT10_N"/>
</dbReference>
<keyword evidence="5 9" id="KW-0547">Nucleotide-binding</keyword>
<dbReference type="SUPFAM" id="SSF55729">
    <property type="entry name" value="Acyl-CoA N-acyltransferases (Nat)"/>
    <property type="match status" value="1"/>
</dbReference>
<dbReference type="InterPro" id="IPR038321">
    <property type="entry name" value="TmcA_C_sf"/>
</dbReference>
<dbReference type="PANTHER" id="PTHR10925:SF5">
    <property type="entry name" value="RNA CYTIDINE ACETYLTRANSFERASE"/>
    <property type="match status" value="1"/>
</dbReference>
<dbReference type="SUPFAM" id="SSF52540">
    <property type="entry name" value="P-loop containing nucleoside triphosphate hydrolases"/>
    <property type="match status" value="1"/>
</dbReference>
<evidence type="ECO:0000256" key="1">
    <source>
        <dbReference type="ARBA" id="ARBA00022490"/>
    </source>
</evidence>
<dbReference type="GO" id="GO:0051392">
    <property type="term" value="F:tRNA cytidine N4-acetyltransferase activity"/>
    <property type="evidence" value="ECO:0007669"/>
    <property type="project" value="UniProtKB-UniRule"/>
</dbReference>
<dbReference type="HAMAP" id="MF_01886">
    <property type="entry name" value="tRNA_acetyltr_TmcA"/>
    <property type="match status" value="1"/>
</dbReference>
<keyword evidence="2 9" id="KW-0820">tRNA-binding</keyword>
<comment type="subcellular location">
    <subcellularLocation>
        <location evidence="9">Cytoplasm</location>
    </subcellularLocation>
</comment>
<evidence type="ECO:0000256" key="5">
    <source>
        <dbReference type="ARBA" id="ARBA00022741"/>
    </source>
</evidence>
<protein>
    <recommendedName>
        <fullName evidence="9">tRNA(Met) cytidine acetyltransferase TmcA</fullName>
        <ecNumber evidence="9">2.3.1.193</ecNumber>
    </recommendedName>
</protein>
<dbReference type="Gene3D" id="3.40.50.11040">
    <property type="match status" value="1"/>
</dbReference>
<keyword evidence="3 9" id="KW-0808">Transferase</keyword>
<dbReference type="InterPro" id="IPR032672">
    <property type="entry name" value="TmcA/NAT10/Kre33"/>
</dbReference>
<evidence type="ECO:0000313" key="14">
    <source>
        <dbReference type="Proteomes" id="UP000278792"/>
    </source>
</evidence>
<accession>A0A3N3DWN2</accession>
<dbReference type="InterPro" id="IPR016181">
    <property type="entry name" value="Acyl_CoA_acyltransferase"/>
</dbReference>
<sequence length="668" mass="74744">MLSEQQFLIELQKAAQVSNHRFGLFLKGDDAWSKEFCHYAAQLNQGRCFQLGGEALPFVTQFCPMNKGQQLLGHECELLIVDLSNEFDANSVTSVLGTLRGGGLAIFIHASQSQTSFANQWLLRALQQLLVVKQGSDLPLVPLCDQLSESQSDAFAMQSQAVALIKKVVTGHRRRPVVLTADRGRGKTSALGIASAQLMLERKLKIIVTSPTIGNVSPLFEHAEKQLGSVTRSKFKLEWQGSSIEFVAPDEVVRGNLQCDLLLVDEASAIPLPMLISMVEQYHRAVFATTIHGYEGCGRGFTLKFQSWLTTNRPGTRFYHMETPIRWASNDPLESWQYQSFLLDAELDELPANIAPDKLSIALTHYRQEELFNSPDILKQCFALLVNAHYQTTPNDLMLLLSDPAMKLFASFEGNNCLACIVGVEEGGLDRELVQQVIAGKRRPKGHLVASSLAAHLAVNEPALEQSLRIMRIAVHPSWQNRGIGSDILSQLYQQTDYQFYSTSFGVTEELFRFWSANGYRPIKLGIQRDQASGCHSLIMVNGESNWIESGVELLSQSLRYQMSELYHQLDTSLVQALVDSFADCNHALSGFEINILKNYAQGGSSYENVSMLLAKHIWHSALDESDGLLIRKVLQQWSWADCAHDFNLAGRKQVEMRIRQLLLNRIK</sequence>
<evidence type="ECO:0000256" key="3">
    <source>
        <dbReference type="ARBA" id="ARBA00022679"/>
    </source>
</evidence>
<dbReference type="GO" id="GO:0005524">
    <property type="term" value="F:ATP binding"/>
    <property type="evidence" value="ECO:0007669"/>
    <property type="project" value="UniProtKB-UniRule"/>
</dbReference>
<keyword evidence="8 9" id="KW-0012">Acyltransferase</keyword>
<dbReference type="InterPro" id="IPR000182">
    <property type="entry name" value="GNAT_dom"/>
</dbReference>
<evidence type="ECO:0000256" key="7">
    <source>
        <dbReference type="ARBA" id="ARBA00022884"/>
    </source>
</evidence>
<name>A0A3N3DWN2_9VIBR</name>
<dbReference type="InterPro" id="IPR024914">
    <property type="entry name" value="tRNA_acetyltr_TmcA"/>
</dbReference>
<reference evidence="13 14" key="1">
    <citation type="submission" date="2018-11" db="EMBL/GenBank/DDBJ databases">
        <title>Vibrio ponticus strain CAIM 1751 pathogenic for the snapper Lutjanus guttatus.</title>
        <authorList>
            <person name="Soto-Rodriguez S."/>
            <person name="Lozano-Olvera R."/>
            <person name="Gomez-Gil B."/>
        </authorList>
    </citation>
    <scope>NUCLEOTIDE SEQUENCE [LARGE SCALE GENOMIC DNA]</scope>
    <source>
        <strain evidence="13 14">CAIM 1751</strain>
    </source>
</reference>